<comment type="caution">
    <text evidence="2">The sequence shown here is derived from an EMBL/GenBank/DDBJ whole genome shotgun (WGS) entry which is preliminary data.</text>
</comment>
<dbReference type="PANTHER" id="PTHR23053:SF0">
    <property type="entry name" value="HYDROCEPHALUS-INDUCING PROTEIN HOMOLOG"/>
    <property type="match status" value="1"/>
</dbReference>
<name>A0A5J5DAK9_9PERO</name>
<proteinExistence type="predicted"/>
<gene>
    <name evidence="2" type="ORF">FQN60_014468</name>
</gene>
<evidence type="ECO:0000313" key="2">
    <source>
        <dbReference type="EMBL" id="KAA8590534.1"/>
    </source>
</evidence>
<dbReference type="InterPro" id="IPR033305">
    <property type="entry name" value="Hydin-like"/>
</dbReference>
<accession>A0A5J5DAK9</accession>
<feature type="domain" description="CFAP65 tenth Ig-like" evidence="1">
    <location>
        <begin position="3"/>
        <end position="95"/>
    </location>
</feature>
<evidence type="ECO:0000259" key="1">
    <source>
        <dbReference type="Pfam" id="PF24291"/>
    </source>
</evidence>
<dbReference type="PANTHER" id="PTHR23053">
    <property type="entry name" value="DLEC1 DELETED IN LUNG AND ESOPHAGEAL CANCER 1"/>
    <property type="match status" value="1"/>
</dbReference>
<feature type="non-terminal residue" evidence="2">
    <location>
        <position position="1"/>
    </location>
</feature>
<sequence length="206" mass="23291">IKTIQLFNHESVPCYWSIAEKGKPLKKVSQKQRPPPVVFRMIPSSGMLSPGERVNVQIRFSPAEGNAYNVQLVVRVAESTEQVSITAQGQGEEPKLQFCPPVLELGPCLPDTTEVEAEVIVKNPCSFPVEFYSLEFDKQYLEEEKMLRLMQGYDENNILLLPPRAPGESLPTELLDYYKEYCSQLKDDGSFRHTCSSCSAIVYCTY</sequence>
<dbReference type="EMBL" id="VOFY01000008">
    <property type="protein sequence ID" value="KAA8590534.1"/>
    <property type="molecule type" value="Genomic_DNA"/>
</dbReference>
<dbReference type="GO" id="GO:0003341">
    <property type="term" value="P:cilium movement"/>
    <property type="evidence" value="ECO:0007669"/>
    <property type="project" value="TreeGrafter"/>
</dbReference>
<reference evidence="2 3" key="1">
    <citation type="submission" date="2019-08" db="EMBL/GenBank/DDBJ databases">
        <title>A chromosome-level genome assembly, high-density linkage maps, and genome scans reveal the genomic architecture of hybrid incompatibilities underlying speciation via character displacement in darters (Percidae: Etheostominae).</title>
        <authorList>
            <person name="Moran R.L."/>
            <person name="Catchen J.M."/>
            <person name="Fuller R.C."/>
        </authorList>
    </citation>
    <scope>NUCLEOTIDE SEQUENCE [LARGE SCALE GENOMIC DNA]</scope>
    <source>
        <strain evidence="2">EspeVRDwgs_2016</strain>
        <tissue evidence="2">Muscle</tissue>
    </source>
</reference>
<keyword evidence="3" id="KW-1185">Reference proteome</keyword>
<feature type="non-terminal residue" evidence="2">
    <location>
        <position position="206"/>
    </location>
</feature>
<organism evidence="2 3">
    <name type="scientific">Etheostoma spectabile</name>
    <name type="common">orangethroat darter</name>
    <dbReference type="NCBI Taxonomy" id="54343"/>
    <lineage>
        <taxon>Eukaryota</taxon>
        <taxon>Metazoa</taxon>
        <taxon>Chordata</taxon>
        <taxon>Craniata</taxon>
        <taxon>Vertebrata</taxon>
        <taxon>Euteleostomi</taxon>
        <taxon>Actinopterygii</taxon>
        <taxon>Neopterygii</taxon>
        <taxon>Teleostei</taxon>
        <taxon>Neoteleostei</taxon>
        <taxon>Acanthomorphata</taxon>
        <taxon>Eupercaria</taxon>
        <taxon>Perciformes</taxon>
        <taxon>Percoidei</taxon>
        <taxon>Percidae</taxon>
        <taxon>Etheostomatinae</taxon>
        <taxon>Etheostoma</taxon>
    </lineage>
</organism>
<protein>
    <recommendedName>
        <fullName evidence="1">CFAP65 tenth Ig-like domain-containing protein</fullName>
    </recommendedName>
</protein>
<dbReference type="InterPro" id="IPR056305">
    <property type="entry name" value="Ig_CFAP65_10th"/>
</dbReference>
<dbReference type="AlphaFoldDB" id="A0A5J5DAK9"/>
<dbReference type="GO" id="GO:1904158">
    <property type="term" value="P:axonemal central apparatus assembly"/>
    <property type="evidence" value="ECO:0007669"/>
    <property type="project" value="TreeGrafter"/>
</dbReference>
<dbReference type="Pfam" id="PF24291">
    <property type="entry name" value="Ig_CFAP65"/>
    <property type="match status" value="1"/>
</dbReference>
<dbReference type="Proteomes" id="UP000327493">
    <property type="component" value="Chromosome 8"/>
</dbReference>
<dbReference type="InterPro" id="IPR013783">
    <property type="entry name" value="Ig-like_fold"/>
</dbReference>
<dbReference type="GO" id="GO:0005930">
    <property type="term" value="C:axoneme"/>
    <property type="evidence" value="ECO:0007669"/>
    <property type="project" value="TreeGrafter"/>
</dbReference>
<dbReference type="Gene3D" id="2.60.40.10">
    <property type="entry name" value="Immunoglobulins"/>
    <property type="match status" value="1"/>
</dbReference>
<evidence type="ECO:0000313" key="3">
    <source>
        <dbReference type="Proteomes" id="UP000327493"/>
    </source>
</evidence>